<dbReference type="Proteomes" id="UP001055013">
    <property type="component" value="Unassembled WGS sequence"/>
</dbReference>
<sequence length="94" mass="10691">MPDTVPKPKHDFLNALRKEQKRVSVFLVNGIKLTGNIESFDSYTVQLHETTGSQVIYKHSISTVSEDHGRPQTSAREGRTEHPDRRARPGRRVP</sequence>
<proteinExistence type="predicted"/>
<dbReference type="EMBL" id="BPUR01000032">
    <property type="protein sequence ID" value="GJH21861.1"/>
    <property type="molecule type" value="Genomic_DNA"/>
</dbReference>
<organism evidence="1 2">
    <name type="scientific">Caballeronia novacaledonica</name>
    <dbReference type="NCBI Taxonomy" id="1544861"/>
    <lineage>
        <taxon>Bacteria</taxon>
        <taxon>Pseudomonadati</taxon>
        <taxon>Pseudomonadota</taxon>
        <taxon>Betaproteobacteria</taxon>
        <taxon>Burkholderiales</taxon>
        <taxon>Burkholderiaceae</taxon>
        <taxon>Caballeronia</taxon>
    </lineage>
</organism>
<comment type="caution">
    <text evidence="1">The sequence shown here is derived from an EMBL/GenBank/DDBJ whole genome shotgun (WGS) entry which is preliminary data.</text>
</comment>
<evidence type="ECO:0000313" key="2">
    <source>
        <dbReference type="Proteomes" id="UP001055013"/>
    </source>
</evidence>
<evidence type="ECO:0000313" key="1">
    <source>
        <dbReference type="EMBL" id="GJH21861.1"/>
    </source>
</evidence>
<gene>
    <name evidence="1" type="primary">hfq</name>
    <name evidence="1" type="ORF">CBA19CS22_34985</name>
</gene>
<protein>
    <submittedName>
        <fullName evidence="1">RNA chaperone Hfq</fullName>
    </submittedName>
</protein>
<keyword evidence="2" id="KW-1185">Reference proteome</keyword>
<name>A0ACB5R396_9BURK</name>
<reference evidence="1" key="1">
    <citation type="submission" date="2021-09" db="EMBL/GenBank/DDBJ databases">
        <title>Isolation and characterization of 3-chlorobenzoate degrading bacteria from soils in Shizuoka.</title>
        <authorList>
            <person name="Ifat A."/>
            <person name="Ogawa N."/>
            <person name="Kimbara K."/>
            <person name="Moriuchi R."/>
            <person name="Dohra H."/>
            <person name="Shintani M."/>
        </authorList>
    </citation>
    <scope>NUCLEOTIDE SEQUENCE</scope>
    <source>
        <strain evidence="1">19CS2-2</strain>
    </source>
</reference>
<accession>A0ACB5R396</accession>